<dbReference type="Gene3D" id="2.40.50.140">
    <property type="entry name" value="Nucleic acid-binding proteins"/>
    <property type="match status" value="1"/>
</dbReference>
<accession>A0A5N6PYD7</accession>
<evidence type="ECO:0008006" key="4">
    <source>
        <dbReference type="Google" id="ProtNLM"/>
    </source>
</evidence>
<keyword evidence="1" id="KW-0472">Membrane</keyword>
<dbReference type="InterPro" id="IPR012340">
    <property type="entry name" value="NA-bd_OB-fold"/>
</dbReference>
<reference evidence="2 3" key="1">
    <citation type="submission" date="2019-05" db="EMBL/GenBank/DDBJ databases">
        <title>Mikania micrantha, genome provides insights into the molecular mechanism of rapid growth.</title>
        <authorList>
            <person name="Liu B."/>
        </authorList>
    </citation>
    <scope>NUCLEOTIDE SEQUENCE [LARGE SCALE GENOMIC DNA]</scope>
    <source>
        <strain evidence="2">NLD-2019</strain>
        <tissue evidence="2">Leaf</tissue>
    </source>
</reference>
<dbReference type="PANTHER" id="PTHR48463:SF1">
    <property type="entry name" value="DUF223 DOMAIN-CONTAINING PROTEIN"/>
    <property type="match status" value="1"/>
</dbReference>
<dbReference type="EMBL" id="SZYD01000001">
    <property type="protein sequence ID" value="KAD7476907.1"/>
    <property type="molecule type" value="Genomic_DNA"/>
</dbReference>
<keyword evidence="3" id="KW-1185">Reference proteome</keyword>
<dbReference type="Proteomes" id="UP000326396">
    <property type="component" value="Linkage Group LG1"/>
</dbReference>
<dbReference type="PANTHER" id="PTHR48463">
    <property type="entry name" value="DUF223 DOMAIN-CONTAINING PROTEIN"/>
    <property type="match status" value="1"/>
</dbReference>
<protein>
    <recommendedName>
        <fullName evidence="4">Replication factor A C-terminal domain-containing protein</fullName>
    </recommendedName>
</protein>
<keyword evidence="1" id="KW-0812">Transmembrane</keyword>
<dbReference type="AlphaFoldDB" id="A0A5N6PYD7"/>
<dbReference type="SUPFAM" id="SSF50249">
    <property type="entry name" value="Nucleic acid-binding proteins"/>
    <property type="match status" value="1"/>
</dbReference>
<evidence type="ECO:0000313" key="2">
    <source>
        <dbReference type="EMBL" id="KAD7476907.1"/>
    </source>
</evidence>
<evidence type="ECO:0000313" key="3">
    <source>
        <dbReference type="Proteomes" id="UP000326396"/>
    </source>
</evidence>
<keyword evidence="1" id="KW-1133">Transmembrane helix</keyword>
<dbReference type="OrthoDB" id="1752136at2759"/>
<evidence type="ECO:0000256" key="1">
    <source>
        <dbReference type="SAM" id="Phobius"/>
    </source>
</evidence>
<proteinExistence type="predicted"/>
<sequence>MHAGFRRLPPRFLCNTRRRVLSFVELLLLFLNPWSDLHQKDLLCGKPHWNDFFEVVLPEGKTGCQETPFIGRGAEARLRNPSPNDSTKVDEGTTVLELATNIITLQARVAFLKAKLATMRLLVQEKDATIKYFQLHPSIICSPFHPGPCQQPQEPTPFTFDLDSEWNKFLGTYFPSSSSSSSEAKEAFMETAKHHTYSISMEPKSPSNTKSPVRTTTLYNKRPSFPWNLSLFLGLWLLKTSPPTLCSLRRLLRCLRRWLVFFLFTSSILLPGLFAILTCGFSFLQLSSYIPSSVVGFGFHLHVLLSNFRIFGSTGSLKRKALYSASLGLEDATEIDVSVKNDASHATTSRQTKLRSTLIAAGQRSRTTSNQSTVMFNVVSDNTLSSQTYRCSSSSPFYEDLGDCSQVCEFCGAMFWFEERLRSFPLTVRPRYNVCCKSGRITITHPKNPPEPLKTLMDDKPKGAAIPIKVRVLHKWKPYRNKDVYCYLIIDKYGSGIQSLFEKTEEDHFNKIINLMTCYTFSNYVCVNAPTIYSVTPHRAALKIGKAATIIPMTEINNIPHHYFNFVPYNDLTARVYHDKILTEIASLVDIEALTNKKQHVVAAISSLRVSEFKGKIQMASTSATRVHTDPDINIAKTILARYCITATIADETSSTAVTIFDQAAKTLIGISCFDMVVQQGYTEPTIIPPAILSLIGQPKIFQLQQPRDHNIGRKRFNVNRVFINNSNTTAADPELGPRAATKRQLFVDPAQESAIIKHHKNNDFD</sequence>
<organism evidence="2 3">
    <name type="scientific">Mikania micrantha</name>
    <name type="common">bitter vine</name>
    <dbReference type="NCBI Taxonomy" id="192012"/>
    <lineage>
        <taxon>Eukaryota</taxon>
        <taxon>Viridiplantae</taxon>
        <taxon>Streptophyta</taxon>
        <taxon>Embryophyta</taxon>
        <taxon>Tracheophyta</taxon>
        <taxon>Spermatophyta</taxon>
        <taxon>Magnoliopsida</taxon>
        <taxon>eudicotyledons</taxon>
        <taxon>Gunneridae</taxon>
        <taxon>Pentapetalae</taxon>
        <taxon>asterids</taxon>
        <taxon>campanulids</taxon>
        <taxon>Asterales</taxon>
        <taxon>Asteraceae</taxon>
        <taxon>Asteroideae</taxon>
        <taxon>Heliantheae alliance</taxon>
        <taxon>Eupatorieae</taxon>
        <taxon>Mikania</taxon>
    </lineage>
</organism>
<comment type="caution">
    <text evidence="2">The sequence shown here is derived from an EMBL/GenBank/DDBJ whole genome shotgun (WGS) entry which is preliminary data.</text>
</comment>
<gene>
    <name evidence="2" type="ORF">E3N88_00043</name>
</gene>
<feature type="transmembrane region" description="Helical" evidence="1">
    <location>
        <begin position="258"/>
        <end position="283"/>
    </location>
</feature>
<name>A0A5N6PYD7_9ASTR</name>